<evidence type="ECO:0000313" key="2">
    <source>
        <dbReference type="Proteomes" id="UP000198215"/>
    </source>
</evidence>
<sequence length="97" mass="10476">MESTLAILLVLALTLLLAQTARPGRRDATALRLAEIERRLDLVMRHLGVVDPGPALPGVRAHLARGEKIQAIKAYREATGADLRTAKEAVEAMAEGR</sequence>
<dbReference type="InterPro" id="IPR014719">
    <property type="entry name" value="Ribosomal_bL12_C/ClpS-like"/>
</dbReference>
<evidence type="ECO:0000313" key="1">
    <source>
        <dbReference type="EMBL" id="SCG71620.1"/>
    </source>
</evidence>
<keyword evidence="2" id="KW-1185">Reference proteome</keyword>
<dbReference type="OrthoDB" id="3298842at2"/>
<dbReference type="AlphaFoldDB" id="A0A1C5JM35"/>
<gene>
    <name evidence="1" type="ORF">GA0070614_4864</name>
</gene>
<dbReference type="GO" id="GO:0005840">
    <property type="term" value="C:ribosome"/>
    <property type="evidence" value="ECO:0007669"/>
    <property type="project" value="UniProtKB-KW"/>
</dbReference>
<reference evidence="2" key="1">
    <citation type="submission" date="2016-06" db="EMBL/GenBank/DDBJ databases">
        <authorList>
            <person name="Varghese N."/>
            <person name="Submissions Spin"/>
        </authorList>
    </citation>
    <scope>NUCLEOTIDE SEQUENCE [LARGE SCALE GENOMIC DNA]</scope>
    <source>
        <strain evidence="2">DSM 45161</strain>
    </source>
</reference>
<organism evidence="1 2">
    <name type="scientific">Micromonospora coxensis</name>
    <dbReference type="NCBI Taxonomy" id="356852"/>
    <lineage>
        <taxon>Bacteria</taxon>
        <taxon>Bacillati</taxon>
        <taxon>Actinomycetota</taxon>
        <taxon>Actinomycetes</taxon>
        <taxon>Micromonosporales</taxon>
        <taxon>Micromonosporaceae</taxon>
        <taxon>Micromonospora</taxon>
    </lineage>
</organism>
<dbReference type="EMBL" id="LT607753">
    <property type="protein sequence ID" value="SCG71620.1"/>
    <property type="molecule type" value="Genomic_DNA"/>
</dbReference>
<protein>
    <submittedName>
        <fullName evidence="1">LSU ribosomal protein L12P homologue</fullName>
    </submittedName>
</protein>
<accession>A0A1C5JM35</accession>
<dbReference type="Gene3D" id="3.30.1390.10">
    <property type="match status" value="1"/>
</dbReference>
<name>A0A1C5JM35_9ACTN</name>
<proteinExistence type="predicted"/>
<dbReference type="Proteomes" id="UP000198215">
    <property type="component" value="Chromosome I"/>
</dbReference>
<keyword evidence="1" id="KW-0687">Ribonucleoprotein</keyword>
<dbReference type="RefSeq" id="WP_088979630.1">
    <property type="nucleotide sequence ID" value="NZ_LT607753.1"/>
</dbReference>
<keyword evidence="1" id="KW-0689">Ribosomal protein</keyword>